<evidence type="ECO:0000259" key="1">
    <source>
        <dbReference type="SMART" id="SM00651"/>
    </source>
</evidence>
<feature type="domain" description="Sm" evidence="1">
    <location>
        <begin position="1"/>
        <end position="72"/>
    </location>
</feature>
<keyword evidence="3" id="KW-1185">Reference proteome</keyword>
<dbReference type="InterPro" id="IPR010920">
    <property type="entry name" value="LSM_dom_sf"/>
</dbReference>
<dbReference type="InterPro" id="IPR034110">
    <property type="entry name" value="LSMD1_Sm"/>
</dbReference>
<dbReference type="InterPro" id="IPR001163">
    <property type="entry name" value="Sm_dom_euk/arc"/>
</dbReference>
<protein>
    <submittedName>
        <fullName evidence="2">Small ribonucleoprotein (SnRNP)-like</fullName>
    </submittedName>
</protein>
<sequence>MKVQKFIGTNLRIMLEDGRLVDGRLVVVDPFGNLLLSNVYEISQDKLKPSELQRRELGLVSVPRSQIKNILLAESQIDVLRS</sequence>
<dbReference type="SUPFAM" id="SSF50182">
    <property type="entry name" value="Sm-like ribonucleoproteins"/>
    <property type="match status" value="1"/>
</dbReference>
<dbReference type="GO" id="GO:1990904">
    <property type="term" value="C:ribonucleoprotein complex"/>
    <property type="evidence" value="ECO:0007669"/>
    <property type="project" value="UniProtKB-KW"/>
</dbReference>
<dbReference type="Proteomes" id="UP000292447">
    <property type="component" value="Chromosome II"/>
</dbReference>
<proteinExistence type="predicted"/>
<dbReference type="EMBL" id="CP034457">
    <property type="protein sequence ID" value="QBM86916.1"/>
    <property type="molecule type" value="Genomic_DNA"/>
</dbReference>
<dbReference type="CDD" id="cd06168">
    <property type="entry name" value="LSMD1"/>
    <property type="match status" value="1"/>
</dbReference>
<dbReference type="AlphaFoldDB" id="A0A4P6XL66"/>
<dbReference type="Pfam" id="PF01423">
    <property type="entry name" value="LSM"/>
    <property type="match status" value="1"/>
</dbReference>
<dbReference type="SMART" id="SM00651">
    <property type="entry name" value="Sm"/>
    <property type="match status" value="1"/>
</dbReference>
<keyword evidence="2" id="KW-0687">Ribonucleoprotein</keyword>
<gene>
    <name evidence="2" type="primary">MPUL0B01070</name>
    <name evidence="2" type="ORF">METSCH_B01070</name>
</gene>
<evidence type="ECO:0000313" key="2">
    <source>
        <dbReference type="EMBL" id="QBM86916.1"/>
    </source>
</evidence>
<organism evidence="2 3">
    <name type="scientific">Metschnikowia aff. pulcherrima</name>
    <dbReference type="NCBI Taxonomy" id="2163413"/>
    <lineage>
        <taxon>Eukaryota</taxon>
        <taxon>Fungi</taxon>
        <taxon>Dikarya</taxon>
        <taxon>Ascomycota</taxon>
        <taxon>Saccharomycotina</taxon>
        <taxon>Pichiomycetes</taxon>
        <taxon>Metschnikowiaceae</taxon>
        <taxon>Metschnikowia</taxon>
    </lineage>
</organism>
<reference evidence="3" key="1">
    <citation type="submission" date="2019-03" db="EMBL/GenBank/DDBJ databases">
        <title>Snf2 controls pulcherriminic acid biosynthesis and connects pigmentation and antifungal activity of the yeast Metschnikowia pulcherrima.</title>
        <authorList>
            <person name="Gore-Lloyd D."/>
            <person name="Sumann I."/>
            <person name="Brachmann A.O."/>
            <person name="Schneeberger K."/>
            <person name="Ortiz-Merino R.A."/>
            <person name="Moreno-Beltran M."/>
            <person name="Schlaefli M."/>
            <person name="Kirner P."/>
            <person name="Santos Kron A."/>
            <person name="Wolfe K.H."/>
            <person name="Piel J."/>
            <person name="Ahrens C.H."/>
            <person name="Henk D."/>
            <person name="Freimoser F.M."/>
        </authorList>
    </citation>
    <scope>NUCLEOTIDE SEQUENCE [LARGE SCALE GENOMIC DNA]</scope>
    <source>
        <strain evidence="3">APC 1.2</strain>
    </source>
</reference>
<dbReference type="STRING" id="2163413.A0A4P6XL66"/>
<accession>A0A4P6XL66</accession>
<dbReference type="GO" id="GO:0031417">
    <property type="term" value="C:NatC complex"/>
    <property type="evidence" value="ECO:0007669"/>
    <property type="project" value="InterPro"/>
</dbReference>
<evidence type="ECO:0000313" key="3">
    <source>
        <dbReference type="Proteomes" id="UP000292447"/>
    </source>
</evidence>
<name>A0A4P6XL66_9ASCO</name>
<dbReference type="Gene3D" id="2.30.30.100">
    <property type="match status" value="1"/>
</dbReference>